<dbReference type="PANTHER" id="PTHR43537:SF24">
    <property type="entry name" value="GLUCONATE OPERON TRANSCRIPTIONAL REPRESSOR"/>
    <property type="match status" value="1"/>
</dbReference>
<dbReference type="InterPro" id="IPR008920">
    <property type="entry name" value="TF_FadR/GntR_C"/>
</dbReference>
<evidence type="ECO:0000313" key="6">
    <source>
        <dbReference type="Proteomes" id="UP000190890"/>
    </source>
</evidence>
<keyword evidence="2" id="KW-0238">DNA-binding</keyword>
<name>A0A1S8TLF0_9CLOT</name>
<keyword evidence="6" id="KW-1185">Reference proteome</keyword>
<dbReference type="EMBL" id="LZZM01000125">
    <property type="protein sequence ID" value="OOM78541.1"/>
    <property type="molecule type" value="Genomic_DNA"/>
</dbReference>
<dbReference type="GO" id="GO:0003700">
    <property type="term" value="F:DNA-binding transcription factor activity"/>
    <property type="evidence" value="ECO:0007669"/>
    <property type="project" value="InterPro"/>
</dbReference>
<dbReference type="Gene3D" id="1.10.10.10">
    <property type="entry name" value="Winged helix-like DNA-binding domain superfamily/Winged helix DNA-binding domain"/>
    <property type="match status" value="1"/>
</dbReference>
<dbReference type="Pfam" id="PF00392">
    <property type="entry name" value="GntR"/>
    <property type="match status" value="1"/>
</dbReference>
<proteinExistence type="predicted"/>
<dbReference type="STRING" id="29367.CLPUN_19030"/>
<dbReference type="PROSITE" id="PS50949">
    <property type="entry name" value="HTH_GNTR"/>
    <property type="match status" value="1"/>
</dbReference>
<accession>A0A1S8TLF0</accession>
<reference evidence="5 6" key="1">
    <citation type="submission" date="2016-05" db="EMBL/GenBank/DDBJ databases">
        <title>Microbial solvent formation.</title>
        <authorList>
            <person name="Poehlein A."/>
            <person name="Montoya Solano J.D."/>
            <person name="Flitsch S."/>
            <person name="Krabben P."/>
            <person name="Duerre P."/>
            <person name="Daniel R."/>
        </authorList>
    </citation>
    <scope>NUCLEOTIDE SEQUENCE [LARGE SCALE GENOMIC DNA]</scope>
    <source>
        <strain evidence="5 6">DSM 2619</strain>
    </source>
</reference>
<dbReference type="InterPro" id="IPR000524">
    <property type="entry name" value="Tscrpt_reg_HTH_GntR"/>
</dbReference>
<dbReference type="SUPFAM" id="SSF46785">
    <property type="entry name" value="Winged helix' DNA-binding domain"/>
    <property type="match status" value="1"/>
</dbReference>
<dbReference type="AlphaFoldDB" id="A0A1S8TLF0"/>
<dbReference type="SMART" id="SM00345">
    <property type="entry name" value="HTH_GNTR"/>
    <property type="match status" value="1"/>
</dbReference>
<dbReference type="PRINTS" id="PR00033">
    <property type="entry name" value="HTHASNC"/>
</dbReference>
<dbReference type="InterPro" id="IPR000485">
    <property type="entry name" value="AsnC-type_HTH_dom"/>
</dbReference>
<sequence length="221" mass="25275">MAILKKLSLVDQIYEEIKKEIIELKIPLGSKLNISELQEKFGVSSTPIREAINRLQKDGIVEYENNVGARVITLSAKDVQEIQEVSFALQTGAIRYAMQKADNEQIAKEIKECIDNYEKSKDTSQLSEYVNRITDIFYKYADNSRLTGNANLIYAQQTILRNIFTQQFKGEEDSKISGIQDFIELYEAVKVGNEIETMKAIERNDLRAKDIIIKGIEELNK</sequence>
<evidence type="ECO:0000256" key="3">
    <source>
        <dbReference type="ARBA" id="ARBA00023163"/>
    </source>
</evidence>
<dbReference type="InterPro" id="IPR036388">
    <property type="entry name" value="WH-like_DNA-bd_sf"/>
</dbReference>
<protein>
    <submittedName>
        <fullName evidence="5">Transcriptional regulator NanR</fullName>
    </submittedName>
</protein>
<dbReference type="InterPro" id="IPR036390">
    <property type="entry name" value="WH_DNA-bd_sf"/>
</dbReference>
<evidence type="ECO:0000256" key="2">
    <source>
        <dbReference type="ARBA" id="ARBA00023125"/>
    </source>
</evidence>
<evidence type="ECO:0000256" key="1">
    <source>
        <dbReference type="ARBA" id="ARBA00023015"/>
    </source>
</evidence>
<dbReference type="OrthoDB" id="162982at2"/>
<evidence type="ECO:0000259" key="4">
    <source>
        <dbReference type="PROSITE" id="PS50949"/>
    </source>
</evidence>
<keyword evidence="3" id="KW-0804">Transcription</keyword>
<comment type="caution">
    <text evidence="5">The sequence shown here is derived from an EMBL/GenBank/DDBJ whole genome shotgun (WGS) entry which is preliminary data.</text>
</comment>
<gene>
    <name evidence="5" type="ORF">CLPUN_19030</name>
</gene>
<dbReference type="GO" id="GO:0043565">
    <property type="term" value="F:sequence-specific DNA binding"/>
    <property type="evidence" value="ECO:0007669"/>
    <property type="project" value="InterPro"/>
</dbReference>
<keyword evidence="1" id="KW-0805">Transcription regulation</keyword>
<evidence type="ECO:0000313" key="5">
    <source>
        <dbReference type="EMBL" id="OOM78541.1"/>
    </source>
</evidence>
<dbReference type="Proteomes" id="UP000190890">
    <property type="component" value="Unassembled WGS sequence"/>
</dbReference>
<dbReference type="RefSeq" id="WP_077847061.1">
    <property type="nucleotide sequence ID" value="NZ_LZZM01000125.1"/>
</dbReference>
<dbReference type="PANTHER" id="PTHR43537">
    <property type="entry name" value="TRANSCRIPTIONAL REGULATOR, GNTR FAMILY"/>
    <property type="match status" value="1"/>
</dbReference>
<dbReference type="Gene3D" id="1.20.120.530">
    <property type="entry name" value="GntR ligand-binding domain-like"/>
    <property type="match status" value="1"/>
</dbReference>
<dbReference type="CDD" id="cd07377">
    <property type="entry name" value="WHTH_GntR"/>
    <property type="match status" value="1"/>
</dbReference>
<organism evidence="5 6">
    <name type="scientific">Clostridium puniceum</name>
    <dbReference type="NCBI Taxonomy" id="29367"/>
    <lineage>
        <taxon>Bacteria</taxon>
        <taxon>Bacillati</taxon>
        <taxon>Bacillota</taxon>
        <taxon>Clostridia</taxon>
        <taxon>Eubacteriales</taxon>
        <taxon>Clostridiaceae</taxon>
        <taxon>Clostridium</taxon>
    </lineage>
</organism>
<feature type="domain" description="HTH gntR-type" evidence="4">
    <location>
        <begin position="7"/>
        <end position="74"/>
    </location>
</feature>